<dbReference type="SUPFAM" id="SSF56672">
    <property type="entry name" value="DNA/RNA polymerases"/>
    <property type="match status" value="1"/>
</dbReference>
<dbReference type="Pfam" id="PF17921">
    <property type="entry name" value="Integrase_H2C2"/>
    <property type="match status" value="1"/>
</dbReference>
<dbReference type="InterPro" id="IPR041588">
    <property type="entry name" value="Integrase_H2C2"/>
</dbReference>
<dbReference type="Pfam" id="PF00078">
    <property type="entry name" value="RVT_1"/>
    <property type="match status" value="1"/>
</dbReference>
<dbReference type="FunFam" id="3.10.20.370:FF:000001">
    <property type="entry name" value="Retrovirus-related Pol polyprotein from transposon 17.6-like protein"/>
    <property type="match status" value="1"/>
</dbReference>
<keyword evidence="5" id="KW-0548">Nucleotidyltransferase</keyword>
<dbReference type="Pfam" id="PF17917">
    <property type="entry name" value="RT_RNaseH"/>
    <property type="match status" value="1"/>
</dbReference>
<dbReference type="InterPro" id="IPR038269">
    <property type="entry name" value="SCAN_sf"/>
</dbReference>
<evidence type="ECO:0000259" key="16">
    <source>
        <dbReference type="PROSITE" id="PS50994"/>
    </source>
</evidence>
<dbReference type="InterPro" id="IPR001878">
    <property type="entry name" value="Znf_CCHC"/>
</dbReference>
<dbReference type="GO" id="GO:0015074">
    <property type="term" value="P:DNA integration"/>
    <property type="evidence" value="ECO:0007669"/>
    <property type="project" value="InterPro"/>
</dbReference>
<dbReference type="PROSITE" id="PS50878">
    <property type="entry name" value="RT_POL"/>
    <property type="match status" value="1"/>
</dbReference>
<evidence type="ECO:0000256" key="1">
    <source>
        <dbReference type="ARBA" id="ARBA00010879"/>
    </source>
</evidence>
<evidence type="ECO:0000256" key="7">
    <source>
        <dbReference type="ARBA" id="ARBA00022759"/>
    </source>
</evidence>
<dbReference type="Ensembl" id="ENSLLET00000019594.1">
    <property type="protein sequence ID" value="ENSLLEP00000018851.1"/>
    <property type="gene ID" value="ENSLLEG00000011979.1"/>
</dbReference>
<dbReference type="Gene3D" id="3.30.420.10">
    <property type="entry name" value="Ribonuclease H-like superfamily/Ribonuclease H"/>
    <property type="match status" value="1"/>
</dbReference>
<evidence type="ECO:0000256" key="11">
    <source>
        <dbReference type="PROSITE-ProRule" id="PRU00047"/>
    </source>
</evidence>
<evidence type="ECO:0000259" key="15">
    <source>
        <dbReference type="PROSITE" id="PS50878"/>
    </source>
</evidence>
<dbReference type="InterPro" id="IPR050951">
    <property type="entry name" value="Retrovirus_Pol_polyprotein"/>
</dbReference>
<dbReference type="GO" id="GO:0003964">
    <property type="term" value="F:RNA-directed DNA polymerase activity"/>
    <property type="evidence" value="ECO:0007669"/>
    <property type="project" value="UniProtKB-KW"/>
</dbReference>
<dbReference type="Gene3D" id="3.30.70.270">
    <property type="match status" value="2"/>
</dbReference>
<evidence type="ECO:0000256" key="5">
    <source>
        <dbReference type="ARBA" id="ARBA00022695"/>
    </source>
</evidence>
<dbReference type="Ensembl" id="ENSLLET00000007520.1">
    <property type="protein sequence ID" value="ENSLLEP00000007222.1"/>
    <property type="gene ID" value="ENSLLEG00000004573.1"/>
</dbReference>
<feature type="domain" description="Integrase catalytic" evidence="16">
    <location>
        <begin position="671"/>
        <end position="829"/>
    </location>
</feature>
<evidence type="ECO:0000256" key="4">
    <source>
        <dbReference type="ARBA" id="ARBA00022679"/>
    </source>
</evidence>
<dbReference type="GO" id="GO:0004523">
    <property type="term" value="F:RNA-DNA hybrid ribonuclease activity"/>
    <property type="evidence" value="ECO:0007669"/>
    <property type="project" value="UniProtKB-EC"/>
</dbReference>
<keyword evidence="8" id="KW-0378">Hydrolase</keyword>
<feature type="compositionally biased region" description="Basic and acidic residues" evidence="12">
    <location>
        <begin position="270"/>
        <end position="279"/>
    </location>
</feature>
<reference evidence="17" key="1">
    <citation type="submission" date="2025-05" db="UniProtKB">
        <authorList>
            <consortium name="Ensembl"/>
        </authorList>
    </citation>
    <scope>IDENTIFICATION</scope>
</reference>
<evidence type="ECO:0000313" key="18">
    <source>
        <dbReference type="Proteomes" id="UP000694569"/>
    </source>
</evidence>
<dbReference type="GO" id="GO:0003676">
    <property type="term" value="F:nucleic acid binding"/>
    <property type="evidence" value="ECO:0007669"/>
    <property type="project" value="InterPro"/>
</dbReference>
<dbReference type="PROSITE" id="PS00141">
    <property type="entry name" value="ASP_PROTEASE"/>
    <property type="match status" value="1"/>
</dbReference>
<dbReference type="InterPro" id="IPR054465">
    <property type="entry name" value="Integrase_p58-like_C"/>
</dbReference>
<dbReference type="SUPFAM" id="SSF47353">
    <property type="entry name" value="Retrovirus capsid dimerization domain-like"/>
    <property type="match status" value="1"/>
</dbReference>
<dbReference type="InterPro" id="IPR003309">
    <property type="entry name" value="SCAN_dom"/>
</dbReference>
<dbReference type="CDD" id="cd09274">
    <property type="entry name" value="RNase_HI_RT_Ty3"/>
    <property type="match status" value="1"/>
</dbReference>
<dbReference type="OrthoDB" id="6761011at2759"/>
<evidence type="ECO:0000313" key="17">
    <source>
        <dbReference type="Ensembl" id="ENSLLEP00000018851.1"/>
    </source>
</evidence>
<dbReference type="SUPFAM" id="SSF53098">
    <property type="entry name" value="Ribonuclease H-like"/>
    <property type="match status" value="1"/>
</dbReference>
<dbReference type="Pfam" id="PF00665">
    <property type="entry name" value="rve"/>
    <property type="match status" value="1"/>
</dbReference>
<keyword evidence="11" id="KW-0479">Metal-binding</keyword>
<sequence>MEDVVKALVQATAVQQETSRQALAAQQECNRLLAQQIGALAETQKMEHALLKNVLENVTSQTVPALEKGNGTIRASNCLQKMTAEDDVESYLLAFERTATREAWPPTQWAGIIAPFLVGEAQKAYYDLEEEAAADYPQLKAEILARLGVTATVRAQRFYKWRFKEGLAPRSQMFDLIHLARKWLKPENQSPAKMLETLVLDRYLRELPRGLREWVSQGNPTTYDGMIAHVERYLSAKDLEKCSMPYSSLPRPRNRRNEPEAESGGGVRRQKMDSRDQVSVREDRFGGNSIVCFECGGKGHVRAICPNRAEPMQCGLGENPLNFCGLISGMVEGSNAFRMKVQLNSQDTGALVDSGSALTLVAGGLVKPNHVQNHKTMGVLCVHGCTVRYPTAPIEVVVQGRLIKMSAVVVKRLPYPLIIGRNFPDFHTLLQSPGTPKKADPEVEQGDGDILKMFPFTDPDLYVDNPKIGKTRRACRESKQRFNRAVNEVFLNERGKRNSKGVATQCTEDDIEVGQRVHDLESDVETEVEDPIPLDLSSSSFGRDQANDPLLQVARSRVVEVNGVTVQGSTKGTYPYFLLKNDLLYRVTSDEGQEIEQLVVPSSYTRKVLNFSHSHLLGGHLGVDKTQERVLRRFFWPGVYEEIKRYCASCPECQLSSPKPRLRAPLIPLPVIDVPFERIGMDLVGPLDKTSRGHQYILVLLDYATRYPEAVPLRKANAKTIAKELIQVFSRVGIPKEILTDQGTPFVSRVMKELCQLLNIHPLRTSVYHPQTDGLVERFNRTLKGMLKKVVSRDGKDWDLLLPYLLFAVREIPQSSTGFSPFELLYGRHPRGILDVLKETWEEQGVPGVSTVQHVEQIQERISRIVPLVRHHMELAQSTQKLHYDQRAVVREFKAGDRIMVLVPTAESKLLARWQGPYEVLDKISPVNYRVSQPERRKKEAVFHINLLKPWQDREACTVAVGDANSLSTGQSVPISPELTPKQTEEAIQLVERNEDVFSATPGRTQEIAHDIVTEPGVTVRVKPYRIPEAKRDAVRAEVRKMLELGVIEESQSNWSSPIVLVPKPDGSIRFCNDFRKLNEVSKFDAYPMPRVDELVERLAKARYLSLLDLTKGYWQIPLSKEAREKTAFATPDGLFHYRIMPFGLHGAPATFQRLMDKLLRPHATYAAAYLDDVIIHSSDWETHLMKLQAVLDTFRRAGLTANPPKCTIGMTEARYLGYVVGRGVVKPQLNKIGAIQHWPRPLRKKQVRAFLGIVGYYRRFIPHFATRAAPLTDLTRAKSPDMVRWDSKAEESFVDLREALCTQPVLIAPDFTKEFFLQTDASAVGLGAVLSQFVDDEEHPVLYLSRKLLPREQRYATIEKECLAIKWAVEALRYHLLGRRFTLVTDHAPLKWMHTNRDRNSRITRWFLSLQPFSFVVRHRAGLLHGNADALSRAHGLAAEAASHSCVKLGGGMCNRVRGPVYSNHVLDHVFVSQRLQRAVYPW</sequence>
<evidence type="ECO:0000256" key="9">
    <source>
        <dbReference type="ARBA" id="ARBA00022918"/>
    </source>
</evidence>
<dbReference type="CDD" id="cd01647">
    <property type="entry name" value="RT_LTR"/>
    <property type="match status" value="1"/>
</dbReference>
<keyword evidence="9" id="KW-0695">RNA-directed DNA polymerase</keyword>
<evidence type="ECO:0000256" key="3">
    <source>
        <dbReference type="ARBA" id="ARBA00012493"/>
    </source>
</evidence>
<dbReference type="InterPro" id="IPR036397">
    <property type="entry name" value="RNaseH_sf"/>
</dbReference>
<dbReference type="Proteomes" id="UP000694569">
    <property type="component" value="Unplaced"/>
</dbReference>
<evidence type="ECO:0000256" key="2">
    <source>
        <dbReference type="ARBA" id="ARBA00012180"/>
    </source>
</evidence>
<dbReference type="InterPro" id="IPR021109">
    <property type="entry name" value="Peptidase_aspartic_dom_sf"/>
</dbReference>
<evidence type="ECO:0000256" key="12">
    <source>
        <dbReference type="SAM" id="MobiDB-lite"/>
    </source>
</evidence>
<dbReference type="Gene3D" id="1.10.4020.10">
    <property type="entry name" value="DNA breaking-rejoining enzymes"/>
    <property type="match status" value="1"/>
</dbReference>
<dbReference type="EC" id="3.1.26.4" evidence="2"/>
<dbReference type="PROSITE" id="PS50804">
    <property type="entry name" value="SCAN_BOX"/>
    <property type="match status" value="1"/>
</dbReference>
<proteinExistence type="inferred from homology"/>
<evidence type="ECO:0000256" key="10">
    <source>
        <dbReference type="ARBA" id="ARBA00039658"/>
    </source>
</evidence>
<dbReference type="FunFam" id="1.10.340.70:FF:000001">
    <property type="entry name" value="Retrovirus-related Pol polyprotein from transposon gypsy-like Protein"/>
    <property type="match status" value="1"/>
</dbReference>
<dbReference type="SMART" id="SM00431">
    <property type="entry name" value="SCAN"/>
    <property type="match status" value="1"/>
</dbReference>
<dbReference type="PANTHER" id="PTHR37984">
    <property type="entry name" value="PROTEIN CBG26694"/>
    <property type="match status" value="1"/>
</dbReference>
<dbReference type="Pfam" id="PF22938">
    <property type="entry name" value="Integrase_p58_C"/>
    <property type="match status" value="1"/>
</dbReference>
<protein>
    <recommendedName>
        <fullName evidence="10">Gypsy retrotransposon integrase-like protein 1</fullName>
        <ecNumber evidence="3">2.7.7.49</ecNumber>
        <ecNumber evidence="2">3.1.26.4</ecNumber>
    </recommendedName>
</protein>
<keyword evidence="11" id="KW-0863">Zinc-finger</keyword>
<keyword evidence="18" id="KW-1185">Reference proteome</keyword>
<dbReference type="GO" id="GO:0008270">
    <property type="term" value="F:zinc ion binding"/>
    <property type="evidence" value="ECO:0007669"/>
    <property type="project" value="UniProtKB-KW"/>
</dbReference>
<dbReference type="GO" id="GO:0004190">
    <property type="term" value="F:aspartic-type endopeptidase activity"/>
    <property type="evidence" value="ECO:0007669"/>
    <property type="project" value="InterPro"/>
</dbReference>
<dbReference type="InterPro" id="IPR001969">
    <property type="entry name" value="Aspartic_peptidase_AS"/>
</dbReference>
<dbReference type="InterPro" id="IPR041373">
    <property type="entry name" value="RT_RNaseH"/>
</dbReference>
<dbReference type="Pfam" id="PF02023">
    <property type="entry name" value="SCAN"/>
    <property type="match status" value="1"/>
</dbReference>
<evidence type="ECO:0000256" key="8">
    <source>
        <dbReference type="ARBA" id="ARBA00022801"/>
    </source>
</evidence>
<dbReference type="InterPro" id="IPR043502">
    <property type="entry name" value="DNA/RNA_pol_sf"/>
</dbReference>
<comment type="similarity">
    <text evidence="1">Belongs to the beta type-B retroviral polymerase family. HERV class-II K(HML-2) pol subfamily.</text>
</comment>
<accession>A0A8C5MS33</accession>
<organism evidence="17 18">
    <name type="scientific">Leptobrachium leishanense</name>
    <name type="common">Leishan spiny toad</name>
    <dbReference type="NCBI Taxonomy" id="445787"/>
    <lineage>
        <taxon>Eukaryota</taxon>
        <taxon>Metazoa</taxon>
        <taxon>Chordata</taxon>
        <taxon>Craniata</taxon>
        <taxon>Vertebrata</taxon>
        <taxon>Euteleostomi</taxon>
        <taxon>Amphibia</taxon>
        <taxon>Batrachia</taxon>
        <taxon>Anura</taxon>
        <taxon>Pelobatoidea</taxon>
        <taxon>Megophryidae</taxon>
        <taxon>Leptobrachium</taxon>
    </lineage>
</organism>
<feature type="domain" description="SCAN box" evidence="14">
    <location>
        <begin position="156"/>
        <end position="231"/>
    </location>
</feature>
<dbReference type="SUPFAM" id="SSF57756">
    <property type="entry name" value="Retrovirus zinc finger-like domains"/>
    <property type="match status" value="1"/>
</dbReference>
<feature type="region of interest" description="Disordered" evidence="12">
    <location>
        <begin position="245"/>
        <end position="279"/>
    </location>
</feature>
<keyword evidence="7" id="KW-0255">Endonuclease</keyword>
<dbReference type="PROSITE" id="PS50994">
    <property type="entry name" value="INTEGRASE"/>
    <property type="match status" value="1"/>
</dbReference>
<name>A0A8C5MS33_9ANUR</name>
<dbReference type="PANTHER" id="PTHR37984:SF5">
    <property type="entry name" value="PROTEIN NYNRIN-LIKE"/>
    <property type="match status" value="1"/>
</dbReference>
<dbReference type="SMART" id="SM00343">
    <property type="entry name" value="ZnF_C2HC"/>
    <property type="match status" value="1"/>
</dbReference>
<dbReference type="SUPFAM" id="SSF50630">
    <property type="entry name" value="Acid proteases"/>
    <property type="match status" value="1"/>
</dbReference>
<evidence type="ECO:0000259" key="14">
    <source>
        <dbReference type="PROSITE" id="PS50804"/>
    </source>
</evidence>
<dbReference type="InterPro" id="IPR036875">
    <property type="entry name" value="Znf_CCHC_sf"/>
</dbReference>
<evidence type="ECO:0000259" key="13">
    <source>
        <dbReference type="PROSITE" id="PS50158"/>
    </source>
</evidence>
<dbReference type="FunFam" id="3.30.70.270:FF:000020">
    <property type="entry name" value="Transposon Tf2-6 polyprotein-like Protein"/>
    <property type="match status" value="1"/>
</dbReference>
<dbReference type="Gene3D" id="1.10.340.70">
    <property type="match status" value="1"/>
</dbReference>
<feature type="domain" description="Reverse transcriptase" evidence="15">
    <location>
        <begin position="1043"/>
        <end position="1221"/>
    </location>
</feature>
<evidence type="ECO:0000256" key="6">
    <source>
        <dbReference type="ARBA" id="ARBA00022722"/>
    </source>
</evidence>
<dbReference type="Gene3D" id="3.10.20.370">
    <property type="match status" value="1"/>
</dbReference>
<dbReference type="EC" id="2.7.7.49" evidence="3"/>
<dbReference type="FunFam" id="3.30.420.10:FF:000032">
    <property type="entry name" value="Retrovirus-related Pol polyprotein from transposon 297-like Protein"/>
    <property type="match status" value="1"/>
</dbReference>
<dbReference type="GO" id="GO:0006508">
    <property type="term" value="P:proteolysis"/>
    <property type="evidence" value="ECO:0007669"/>
    <property type="project" value="InterPro"/>
</dbReference>
<dbReference type="InterPro" id="IPR001584">
    <property type="entry name" value="Integrase_cat-core"/>
</dbReference>
<keyword evidence="6" id="KW-0540">Nuclease</keyword>
<dbReference type="GeneTree" id="ENSGT01050000244855"/>
<dbReference type="PROSITE" id="PS50158">
    <property type="entry name" value="ZF_CCHC"/>
    <property type="match status" value="1"/>
</dbReference>
<dbReference type="Gene3D" id="3.10.10.10">
    <property type="entry name" value="HIV Type 1 Reverse Transcriptase, subunit A, domain 1"/>
    <property type="match status" value="1"/>
</dbReference>
<keyword evidence="4" id="KW-0808">Transferase</keyword>
<dbReference type="InterPro" id="IPR012337">
    <property type="entry name" value="RNaseH-like_sf"/>
</dbReference>
<dbReference type="InterPro" id="IPR043128">
    <property type="entry name" value="Rev_trsase/Diguanyl_cyclase"/>
</dbReference>
<feature type="domain" description="CCHC-type" evidence="13">
    <location>
        <begin position="292"/>
        <end position="307"/>
    </location>
</feature>
<keyword evidence="11" id="KW-0862">Zinc</keyword>
<dbReference type="InterPro" id="IPR000477">
    <property type="entry name" value="RT_dom"/>
</dbReference>